<sequence>MLGHLPDLGEAALDSFVVSGAGVHGADTEVCPQRLDQSVEFLSAHHRVGIQRERQIRRCADAGGAPGALTRF</sequence>
<proteinExistence type="predicted"/>
<dbReference type="Proteomes" id="UP001598673">
    <property type="component" value="Unassembled WGS sequence"/>
</dbReference>
<accession>A0ABW6G106</accession>
<evidence type="ECO:0000313" key="2">
    <source>
        <dbReference type="Proteomes" id="UP001598673"/>
    </source>
</evidence>
<name>A0ABW6G106_9PSEU</name>
<organism evidence="1 2">
    <name type="scientific">Prauserella salsuginis</name>
    <dbReference type="NCBI Taxonomy" id="387889"/>
    <lineage>
        <taxon>Bacteria</taxon>
        <taxon>Bacillati</taxon>
        <taxon>Actinomycetota</taxon>
        <taxon>Actinomycetes</taxon>
        <taxon>Pseudonocardiales</taxon>
        <taxon>Pseudonocardiaceae</taxon>
        <taxon>Prauserella</taxon>
        <taxon>Prauserella salsuginis group</taxon>
    </lineage>
</organism>
<keyword evidence="2" id="KW-1185">Reference proteome</keyword>
<dbReference type="RefSeq" id="WP_258937651.1">
    <property type="nucleotide sequence ID" value="NZ_JANBBF010000012.1"/>
</dbReference>
<gene>
    <name evidence="1" type="ORF">ACFWGY_06050</name>
</gene>
<comment type="caution">
    <text evidence="1">The sequence shown here is derived from an EMBL/GenBank/DDBJ whole genome shotgun (WGS) entry which is preliminary data.</text>
</comment>
<reference evidence="1 2" key="1">
    <citation type="submission" date="2024-09" db="EMBL/GenBank/DDBJ databases">
        <title>The Natural Products Discovery Center: Release of the First 8490 Sequenced Strains for Exploring Actinobacteria Biosynthetic Diversity.</title>
        <authorList>
            <person name="Kalkreuter E."/>
            <person name="Kautsar S.A."/>
            <person name="Yang D."/>
            <person name="Bader C.D."/>
            <person name="Teijaro C.N."/>
            <person name="Fluegel L."/>
            <person name="Davis C.M."/>
            <person name="Simpson J.R."/>
            <person name="Lauterbach L."/>
            <person name="Steele A.D."/>
            <person name="Gui C."/>
            <person name="Meng S."/>
            <person name="Li G."/>
            <person name="Viehrig K."/>
            <person name="Ye F."/>
            <person name="Su P."/>
            <person name="Kiefer A.F."/>
            <person name="Nichols A."/>
            <person name="Cepeda A.J."/>
            <person name="Yan W."/>
            <person name="Fan B."/>
            <person name="Jiang Y."/>
            <person name="Adhikari A."/>
            <person name="Zheng C.-J."/>
            <person name="Schuster L."/>
            <person name="Cowan T.M."/>
            <person name="Smanski M.J."/>
            <person name="Chevrette M.G."/>
            <person name="De Carvalho L.P.S."/>
            <person name="Shen B."/>
        </authorList>
    </citation>
    <scope>NUCLEOTIDE SEQUENCE [LARGE SCALE GENOMIC DNA]</scope>
    <source>
        <strain evidence="1 2">NPDC060353</strain>
    </source>
</reference>
<dbReference type="EMBL" id="JBHXCV010000003">
    <property type="protein sequence ID" value="MFD6792880.1"/>
    <property type="molecule type" value="Genomic_DNA"/>
</dbReference>
<protein>
    <submittedName>
        <fullName evidence="1">Uncharacterized protein</fullName>
    </submittedName>
</protein>
<evidence type="ECO:0000313" key="1">
    <source>
        <dbReference type="EMBL" id="MFD6792880.1"/>
    </source>
</evidence>